<evidence type="ECO:0000313" key="3">
    <source>
        <dbReference type="Proteomes" id="UP000654075"/>
    </source>
</evidence>
<organism evidence="1 3">
    <name type="scientific">Polarella glacialis</name>
    <name type="common">Dinoflagellate</name>
    <dbReference type="NCBI Taxonomy" id="89957"/>
    <lineage>
        <taxon>Eukaryota</taxon>
        <taxon>Sar</taxon>
        <taxon>Alveolata</taxon>
        <taxon>Dinophyceae</taxon>
        <taxon>Suessiales</taxon>
        <taxon>Suessiaceae</taxon>
        <taxon>Polarella</taxon>
    </lineage>
</organism>
<dbReference type="EMBL" id="CAJNNV010032746">
    <property type="protein sequence ID" value="CAE8640933.1"/>
    <property type="molecule type" value="Genomic_DNA"/>
</dbReference>
<protein>
    <submittedName>
        <fullName evidence="1">Uncharacterized protein</fullName>
    </submittedName>
</protein>
<comment type="caution">
    <text evidence="1">The sequence shown here is derived from an EMBL/GenBank/DDBJ whole genome shotgun (WGS) entry which is preliminary data.</text>
</comment>
<gene>
    <name evidence="1" type="ORF">PGLA1383_LOCUS55660</name>
    <name evidence="2" type="ORF">PGLA2088_LOCUS22215</name>
</gene>
<keyword evidence="3" id="KW-1185">Reference proteome</keyword>
<accession>A0A813HRZ2</accession>
<dbReference type="Proteomes" id="UP000626109">
    <property type="component" value="Unassembled WGS sequence"/>
</dbReference>
<dbReference type="AlphaFoldDB" id="A0A813HRZ2"/>
<sequence>MPKPSGATSTWELSQTTTTTMGVCLCTMLQIEATRRRTESWSMQRRTFNRATQA</sequence>
<dbReference type="Proteomes" id="UP000654075">
    <property type="component" value="Unassembled WGS sequence"/>
</dbReference>
<proteinExistence type="predicted"/>
<evidence type="ECO:0000313" key="2">
    <source>
        <dbReference type="EMBL" id="CAE8680980.1"/>
    </source>
</evidence>
<evidence type="ECO:0000313" key="1">
    <source>
        <dbReference type="EMBL" id="CAE8640933.1"/>
    </source>
</evidence>
<reference evidence="1" key="1">
    <citation type="submission" date="2021-02" db="EMBL/GenBank/DDBJ databases">
        <authorList>
            <person name="Dougan E. K."/>
            <person name="Rhodes N."/>
            <person name="Thang M."/>
            <person name="Chan C."/>
        </authorList>
    </citation>
    <scope>NUCLEOTIDE SEQUENCE</scope>
</reference>
<dbReference type="EMBL" id="CAJNNW010025915">
    <property type="protein sequence ID" value="CAE8680980.1"/>
    <property type="molecule type" value="Genomic_DNA"/>
</dbReference>
<name>A0A813HRZ2_POLGL</name>